<accession>A0A7S0RR72</accession>
<feature type="compositionally biased region" description="Gly residues" evidence="7">
    <location>
        <begin position="642"/>
        <end position="655"/>
    </location>
</feature>
<feature type="compositionally biased region" description="Acidic residues" evidence="7">
    <location>
        <begin position="567"/>
        <end position="576"/>
    </location>
</feature>
<evidence type="ECO:0000256" key="3">
    <source>
        <dbReference type="ARBA" id="ARBA00022448"/>
    </source>
</evidence>
<evidence type="ECO:0000256" key="6">
    <source>
        <dbReference type="ARBA" id="ARBA00023136"/>
    </source>
</evidence>
<evidence type="ECO:0000256" key="5">
    <source>
        <dbReference type="ARBA" id="ARBA00022989"/>
    </source>
</evidence>
<dbReference type="NCBIfam" id="TIGR00788">
    <property type="entry name" value="fbt"/>
    <property type="match status" value="1"/>
</dbReference>
<feature type="transmembrane region" description="Helical" evidence="8">
    <location>
        <begin position="131"/>
        <end position="153"/>
    </location>
</feature>
<feature type="transmembrane region" description="Helical" evidence="8">
    <location>
        <begin position="39"/>
        <end position="63"/>
    </location>
</feature>
<feature type="region of interest" description="Disordered" evidence="7">
    <location>
        <begin position="636"/>
        <end position="680"/>
    </location>
</feature>
<dbReference type="InterPro" id="IPR004324">
    <property type="entry name" value="FBT"/>
</dbReference>
<comment type="similarity">
    <text evidence="2">Belongs to the major facilitator superfamily. Folate-biopterin transporter (TC 2.A.71) family.</text>
</comment>
<evidence type="ECO:0000256" key="1">
    <source>
        <dbReference type="ARBA" id="ARBA00004141"/>
    </source>
</evidence>
<feature type="region of interest" description="Disordered" evidence="7">
    <location>
        <begin position="480"/>
        <end position="582"/>
    </location>
</feature>
<dbReference type="Pfam" id="PF03092">
    <property type="entry name" value="BT1"/>
    <property type="match status" value="1"/>
</dbReference>
<dbReference type="InterPro" id="IPR036259">
    <property type="entry name" value="MFS_trans_sf"/>
</dbReference>
<keyword evidence="4 8" id="KW-0812">Transmembrane</keyword>
<feature type="compositionally biased region" description="Low complexity" evidence="7">
    <location>
        <begin position="656"/>
        <end position="677"/>
    </location>
</feature>
<dbReference type="CDD" id="cd17484">
    <property type="entry name" value="MFS_FBT"/>
    <property type="match status" value="1"/>
</dbReference>
<evidence type="ECO:0000313" key="9">
    <source>
        <dbReference type="EMBL" id="CAD8684931.1"/>
    </source>
</evidence>
<gene>
    <name evidence="9" type="ORF">CLEI1391_LOCUS12057</name>
</gene>
<reference evidence="9" key="1">
    <citation type="submission" date="2021-01" db="EMBL/GenBank/DDBJ databases">
        <authorList>
            <person name="Corre E."/>
            <person name="Pelletier E."/>
            <person name="Niang G."/>
            <person name="Scheremetjew M."/>
            <person name="Finn R."/>
            <person name="Kale V."/>
            <person name="Holt S."/>
            <person name="Cochrane G."/>
            <person name="Meng A."/>
            <person name="Brown T."/>
            <person name="Cohen L."/>
        </authorList>
    </citation>
    <scope>NUCLEOTIDE SEQUENCE</scope>
    <source>
        <strain evidence="9">SAG 11-49</strain>
    </source>
</reference>
<dbReference type="Gene3D" id="1.20.1250.20">
    <property type="entry name" value="MFS general substrate transporter like domains"/>
    <property type="match status" value="1"/>
</dbReference>
<dbReference type="PANTHER" id="PTHR31585:SF0">
    <property type="entry name" value="FOLATE-BIOPTERIN TRANSPORTER 1, CHLOROPLASTIC"/>
    <property type="match status" value="1"/>
</dbReference>
<feature type="compositionally biased region" description="Low complexity" evidence="7">
    <location>
        <begin position="556"/>
        <end position="566"/>
    </location>
</feature>
<protein>
    <submittedName>
        <fullName evidence="9">Uncharacterized protein</fullName>
    </submittedName>
</protein>
<name>A0A7S0RR72_9CHLO</name>
<evidence type="ECO:0000256" key="4">
    <source>
        <dbReference type="ARBA" id="ARBA00022692"/>
    </source>
</evidence>
<feature type="transmembrane region" description="Helical" evidence="8">
    <location>
        <begin position="349"/>
        <end position="370"/>
    </location>
</feature>
<proteinExistence type="inferred from homology"/>
<feature type="transmembrane region" description="Helical" evidence="8">
    <location>
        <begin position="165"/>
        <end position="187"/>
    </location>
</feature>
<sequence length="745" mass="76479">MPEAFEIMEEPMEESTALLGGKPVRKQSLLQKIDWKVDLLAINLVYFVEGILDMASTAVSYYLKDAMGLSPSVAGAAYTIGLLPWNITPFFGVITDTCPIWGYHRKAWLLLVGLVGSASWLLLGGTTSTPLVTLLVFVANACVAWTQVIADAVTVKLSQGRDMDVAAFYQGASWATYTVGAVASAYTTGLLLEVRGPRAVFLLAAACLLLDSCCAGLISEKADPVAAAAAAVAGPASQGTIVPSSASSLDAARGKAGAGVSSTGRRSALAGLVRQVWATMRQPHIWGSAVFIFVWQSTPAPTSAMFYFQTGVLGFSPRFMELVYLVGSLAGLAGVVVYNLALVRKPMRWTLAVCAVTGTAFNATQLLLVSRANLRLGISDKLFALGDYSMIMVVAEVMMTPMLALAAKVCPEGVEATLYATLYSVLNASQAVSQGLGAALTAAYGVTESDFSHMFALTLTCSLWMLAPLPLLALVPNSADAPPASPRPPLHKVPSGQDLGGGRHRQQPGGGAGHASPHPYGGDAGGGDVESGADVRRPLLPLHVGMGGVTPRRGARGAPADAAAAGGEDEGSESEQEQPGADDGIMQQAGIRTVCVRQPLLDSGSGHAGSSRSDRYEAPDAGSVWQPVLASMPPKVRARLSTGGGGGEAACGGGASPRSARSLAAPPSEPSPCSGSLTDQGPMAVLAAQQGSEGVPGASDAPLVALMLHAMAEQQGRGPKPGPAQGLPGATLPAAAQVRAAQWAS</sequence>
<dbReference type="AlphaFoldDB" id="A0A7S0RR72"/>
<evidence type="ECO:0000256" key="8">
    <source>
        <dbReference type="SAM" id="Phobius"/>
    </source>
</evidence>
<dbReference type="GO" id="GO:0016020">
    <property type="term" value="C:membrane"/>
    <property type="evidence" value="ECO:0007669"/>
    <property type="project" value="UniProtKB-SubCell"/>
</dbReference>
<feature type="transmembrane region" description="Helical" evidence="8">
    <location>
        <begin position="75"/>
        <end position="95"/>
    </location>
</feature>
<feature type="transmembrane region" description="Helical" evidence="8">
    <location>
        <begin position="199"/>
        <end position="218"/>
    </location>
</feature>
<keyword evidence="5 8" id="KW-1133">Transmembrane helix</keyword>
<evidence type="ECO:0000256" key="2">
    <source>
        <dbReference type="ARBA" id="ARBA00007015"/>
    </source>
</evidence>
<dbReference type="EMBL" id="HBFB01021496">
    <property type="protein sequence ID" value="CAD8684931.1"/>
    <property type="molecule type" value="Transcribed_RNA"/>
</dbReference>
<keyword evidence="3" id="KW-0813">Transport</keyword>
<keyword evidence="6 8" id="KW-0472">Membrane</keyword>
<dbReference type="PANTHER" id="PTHR31585">
    <property type="entry name" value="FOLATE-BIOPTERIN TRANSPORTER 1, CHLOROPLASTIC"/>
    <property type="match status" value="1"/>
</dbReference>
<feature type="transmembrane region" description="Helical" evidence="8">
    <location>
        <begin position="107"/>
        <end position="125"/>
    </location>
</feature>
<dbReference type="SUPFAM" id="SSF103473">
    <property type="entry name" value="MFS general substrate transporter"/>
    <property type="match status" value="1"/>
</dbReference>
<feature type="transmembrane region" description="Helical" evidence="8">
    <location>
        <begin position="322"/>
        <end position="343"/>
    </location>
</feature>
<evidence type="ECO:0000256" key="7">
    <source>
        <dbReference type="SAM" id="MobiDB-lite"/>
    </source>
</evidence>
<dbReference type="InterPro" id="IPR039309">
    <property type="entry name" value="BT1"/>
</dbReference>
<organism evidence="9">
    <name type="scientific">Chlamydomonas leiostraca</name>
    <dbReference type="NCBI Taxonomy" id="1034604"/>
    <lineage>
        <taxon>Eukaryota</taxon>
        <taxon>Viridiplantae</taxon>
        <taxon>Chlorophyta</taxon>
        <taxon>core chlorophytes</taxon>
        <taxon>Chlorophyceae</taxon>
        <taxon>CS clade</taxon>
        <taxon>Chlamydomonadales</taxon>
        <taxon>Chlamydomonadaceae</taxon>
        <taxon>Chlamydomonas</taxon>
    </lineage>
</organism>
<comment type="subcellular location">
    <subcellularLocation>
        <location evidence="1">Membrane</location>
        <topology evidence="1">Multi-pass membrane protein</topology>
    </subcellularLocation>
</comment>